<evidence type="ECO:0000256" key="2">
    <source>
        <dbReference type="ARBA" id="ARBA00022803"/>
    </source>
</evidence>
<dbReference type="AlphaFoldDB" id="A0A382A8C0"/>
<dbReference type="EMBL" id="UINC01024300">
    <property type="protein sequence ID" value="SVA97664.1"/>
    <property type="molecule type" value="Genomic_DNA"/>
</dbReference>
<dbReference type="InterPro" id="IPR029044">
    <property type="entry name" value="Nucleotide-diphossugar_trans"/>
</dbReference>
<dbReference type="SUPFAM" id="SSF48452">
    <property type="entry name" value="TPR-like"/>
    <property type="match status" value="3"/>
</dbReference>
<dbReference type="InterPro" id="IPR019734">
    <property type="entry name" value="TPR_rpt"/>
</dbReference>
<organism evidence="4">
    <name type="scientific">marine metagenome</name>
    <dbReference type="NCBI Taxonomy" id="408172"/>
    <lineage>
        <taxon>unclassified sequences</taxon>
        <taxon>metagenomes</taxon>
        <taxon>ecological metagenomes</taxon>
    </lineage>
</organism>
<feature type="non-terminal residue" evidence="4">
    <location>
        <position position="1"/>
    </location>
</feature>
<evidence type="ECO:0000313" key="4">
    <source>
        <dbReference type="EMBL" id="SVA97664.1"/>
    </source>
</evidence>
<dbReference type="InterPro" id="IPR051012">
    <property type="entry name" value="CellSynth/LPSAsmb/PSIAsmb"/>
</dbReference>
<dbReference type="Pfam" id="PF07721">
    <property type="entry name" value="TPR_4"/>
    <property type="match status" value="1"/>
</dbReference>
<gene>
    <name evidence="4" type="ORF">METZ01_LOCUS150518</name>
</gene>
<dbReference type="PROSITE" id="PS50005">
    <property type="entry name" value="TPR"/>
    <property type="match status" value="4"/>
</dbReference>
<dbReference type="InterPro" id="IPR001173">
    <property type="entry name" value="Glyco_trans_2-like"/>
</dbReference>
<keyword evidence="2" id="KW-0802">TPR repeat</keyword>
<sequence>VDTGSKDKTIEVARRFGARVGHFEWCDDFAAARNESLRLATGDWVMWLDADDRLPAEYVDTIRSLIAGPRDRSYFFVLDDQGYESVSCLQMRLFPNLEGVCFEMPIHEQVTPSLAKLGVEMISTPVRVVHTGYTTPEVVSAKKDRYLRIMESWLEKHPGDYIVRSHVALTYHSTGRLEAAAEQYRLIIEDSDCRRDRNIVILTTSLLFLGRTWQNLGDFDVALGWLRQAEEVDENYVLTQFSLAEVLLELGQAAEASHYAQGLLARDSEQLSFFPIDQRELRYATLHVLGRAQAGLGQVEEAAQALRQASEVPVARRSEALGHLSDIYKEAGKRDAAFTTLSEALGIDPQHPRHLFNIGMLHLEAGAFEDSRQHFEQVLKVVGEGRTDARMRALLNLGFIAKTQGDVDGAEARYLEVLSLEPEHSDARANLGHLYLSAGRYADAVTRFEEVLAAESGLLDIELGLLSALLALGRWEPERARQVLTSVPESGAVPGELSLPAASAPFLRLGAALTRRNLPRCAEMAFLIALGGGLEESPVSADALRAHRCLGELYLNQRRLWDAIPQFEAVLRGAPDDSEAFRRLGDTYARIGVEDAARMCYARAES</sequence>
<dbReference type="InterPro" id="IPR011990">
    <property type="entry name" value="TPR-like_helical_dom_sf"/>
</dbReference>
<name>A0A382A8C0_9ZZZZ</name>
<dbReference type="Gene3D" id="3.90.550.10">
    <property type="entry name" value="Spore Coat Polysaccharide Biosynthesis Protein SpsA, Chain A"/>
    <property type="match status" value="1"/>
</dbReference>
<accession>A0A382A8C0</accession>
<evidence type="ECO:0000259" key="3">
    <source>
        <dbReference type="Pfam" id="PF00535"/>
    </source>
</evidence>
<dbReference type="PANTHER" id="PTHR45586:SF1">
    <property type="entry name" value="LIPOPOLYSACCHARIDE ASSEMBLY PROTEIN B"/>
    <property type="match status" value="1"/>
</dbReference>
<feature type="domain" description="Glycosyltransferase 2-like" evidence="3">
    <location>
        <begin position="1"/>
        <end position="62"/>
    </location>
</feature>
<proteinExistence type="predicted"/>
<dbReference type="InterPro" id="IPR011717">
    <property type="entry name" value="TPR-4"/>
</dbReference>
<dbReference type="SUPFAM" id="SSF53448">
    <property type="entry name" value="Nucleotide-diphospho-sugar transferases"/>
    <property type="match status" value="1"/>
</dbReference>
<dbReference type="PANTHER" id="PTHR45586">
    <property type="entry name" value="TPR REPEAT-CONTAINING PROTEIN PA4667"/>
    <property type="match status" value="1"/>
</dbReference>
<dbReference type="Pfam" id="PF00535">
    <property type="entry name" value="Glycos_transf_2"/>
    <property type="match status" value="1"/>
</dbReference>
<dbReference type="GO" id="GO:0042802">
    <property type="term" value="F:identical protein binding"/>
    <property type="evidence" value="ECO:0007669"/>
    <property type="project" value="InterPro"/>
</dbReference>
<keyword evidence="1" id="KW-0677">Repeat</keyword>
<dbReference type="Pfam" id="PF14559">
    <property type="entry name" value="TPR_19"/>
    <property type="match status" value="1"/>
</dbReference>
<protein>
    <recommendedName>
        <fullName evidence="3">Glycosyltransferase 2-like domain-containing protein</fullName>
    </recommendedName>
</protein>
<dbReference type="SMART" id="SM00028">
    <property type="entry name" value="TPR"/>
    <property type="match status" value="8"/>
</dbReference>
<reference evidence="4" key="1">
    <citation type="submission" date="2018-05" db="EMBL/GenBank/DDBJ databases">
        <authorList>
            <person name="Lanie J.A."/>
            <person name="Ng W.-L."/>
            <person name="Kazmierczak K.M."/>
            <person name="Andrzejewski T.M."/>
            <person name="Davidsen T.M."/>
            <person name="Wayne K.J."/>
            <person name="Tettelin H."/>
            <person name="Glass J.I."/>
            <person name="Rusch D."/>
            <person name="Podicherti R."/>
            <person name="Tsui H.-C.T."/>
            <person name="Winkler M.E."/>
        </authorList>
    </citation>
    <scope>NUCLEOTIDE SEQUENCE</scope>
</reference>
<dbReference type="Pfam" id="PF13432">
    <property type="entry name" value="TPR_16"/>
    <property type="match status" value="2"/>
</dbReference>
<evidence type="ECO:0000256" key="1">
    <source>
        <dbReference type="ARBA" id="ARBA00022737"/>
    </source>
</evidence>
<dbReference type="Gene3D" id="1.25.40.10">
    <property type="entry name" value="Tetratricopeptide repeat domain"/>
    <property type="match status" value="4"/>
</dbReference>